<evidence type="ECO:0000313" key="2">
    <source>
        <dbReference type="EMBL" id="EDP53252.1"/>
    </source>
</evidence>
<dbReference type="VEuPathDB" id="FungiDB:AFUB_044240"/>
<sequence length="378" mass="43167">MESTQGYSISLLNLPVELLHIIISYIPEKRALIHLSVTNKLFRVLCAPHLFQTLNIPFSMAGFNCLLQASQSWIAPYVKSISYEAYELVDPLAMDWDSFRSYLYTPAEYVRDRRDLWTSRGRGVTYSKVYSYFCARCREQQEILRTDRDIITLCASLPRFANLRAIHMRFGDGIPPPFRWFSGRVLLDGPLSFGSHLEKMATAMIVAKKTGISISEFRITGFYPRVASEDPCVWDLTAEALSNVEELHVIDSPAMMECLVPIPLPRLRRLELGSCWLSCAHLEAFIYAHASTLRFLHLEDIWLLQVQNDADGVRLSLASAKSVLQSLSRVRRSGILQELTINRRQAGHYEVHEVFDKAERNICTLSDKYGFLASSYLI</sequence>
<dbReference type="PROSITE" id="PS50181">
    <property type="entry name" value="FBOX"/>
    <property type="match status" value="1"/>
</dbReference>
<evidence type="ECO:0000313" key="3">
    <source>
        <dbReference type="Proteomes" id="UP000001699"/>
    </source>
</evidence>
<dbReference type="EMBL" id="DS499596">
    <property type="protein sequence ID" value="EDP53252.1"/>
    <property type="molecule type" value="Genomic_DNA"/>
</dbReference>
<dbReference type="Proteomes" id="UP000001699">
    <property type="component" value="Unassembled WGS sequence"/>
</dbReference>
<dbReference type="HOGENOM" id="CLU_078259_0_0_1"/>
<feature type="domain" description="F-box" evidence="1">
    <location>
        <begin position="8"/>
        <end position="54"/>
    </location>
</feature>
<dbReference type="InterPro" id="IPR036047">
    <property type="entry name" value="F-box-like_dom_sf"/>
</dbReference>
<keyword evidence="3" id="KW-1185">Reference proteome</keyword>
<reference evidence="2 3" key="1">
    <citation type="journal article" date="2008" name="PLoS Genet.">
        <title>Genomic islands in the pathogenic filamentous fungus Aspergillus fumigatus.</title>
        <authorList>
            <person name="Fedorova N.D."/>
            <person name="Khaldi N."/>
            <person name="Joardar V.S."/>
            <person name="Maiti R."/>
            <person name="Amedeo P."/>
            <person name="Anderson M.J."/>
            <person name="Crabtree J."/>
            <person name="Silva J.C."/>
            <person name="Badger J.H."/>
            <person name="Albarraq A."/>
            <person name="Angiuoli S."/>
            <person name="Bussey H."/>
            <person name="Bowyer P."/>
            <person name="Cotty P.J."/>
            <person name="Dyer P.S."/>
            <person name="Egan A."/>
            <person name="Galens K."/>
            <person name="Fraser-Liggett C.M."/>
            <person name="Haas B.J."/>
            <person name="Inman J.M."/>
            <person name="Kent R."/>
            <person name="Lemieux S."/>
            <person name="Malavazi I."/>
            <person name="Orvis J."/>
            <person name="Roemer T."/>
            <person name="Ronning C.M."/>
            <person name="Sundaram J.P."/>
            <person name="Sutton G."/>
            <person name="Turner G."/>
            <person name="Venter J.C."/>
            <person name="White O.R."/>
            <person name="Whitty B.R."/>
            <person name="Youngman P."/>
            <person name="Wolfe K.H."/>
            <person name="Goldman G.H."/>
            <person name="Wortman J.R."/>
            <person name="Jiang B."/>
            <person name="Denning D.W."/>
            <person name="Nierman W.C."/>
        </authorList>
    </citation>
    <scope>NUCLEOTIDE SEQUENCE [LARGE SCALE GENOMIC DNA]</scope>
    <source>
        <strain evidence="3">CBS 144.89 / FGSC A1163 / CEA10</strain>
    </source>
</reference>
<dbReference type="AlphaFoldDB" id="B0XZF6"/>
<gene>
    <name evidence="2" type="ORF">AFUB_044240</name>
</gene>
<dbReference type="InterPro" id="IPR001810">
    <property type="entry name" value="F-box_dom"/>
</dbReference>
<organism evidence="2 3">
    <name type="scientific">Aspergillus fumigatus (strain CBS 144.89 / FGSC A1163 / CEA10)</name>
    <name type="common">Neosartorya fumigata</name>
    <dbReference type="NCBI Taxonomy" id="451804"/>
    <lineage>
        <taxon>Eukaryota</taxon>
        <taxon>Fungi</taxon>
        <taxon>Dikarya</taxon>
        <taxon>Ascomycota</taxon>
        <taxon>Pezizomycotina</taxon>
        <taxon>Eurotiomycetes</taxon>
        <taxon>Eurotiomycetidae</taxon>
        <taxon>Eurotiales</taxon>
        <taxon>Aspergillaceae</taxon>
        <taxon>Aspergillus</taxon>
        <taxon>Aspergillus subgen. Fumigati</taxon>
    </lineage>
</organism>
<dbReference type="OrthoDB" id="4510091at2759"/>
<protein>
    <recommendedName>
        <fullName evidence="1">F-box domain-containing protein</fullName>
    </recommendedName>
</protein>
<evidence type="ECO:0000259" key="1">
    <source>
        <dbReference type="PROSITE" id="PS50181"/>
    </source>
</evidence>
<proteinExistence type="predicted"/>
<accession>B0XZF6</accession>
<dbReference type="SUPFAM" id="SSF81383">
    <property type="entry name" value="F-box domain"/>
    <property type="match status" value="1"/>
</dbReference>
<name>B0XZF6_ASPFC</name>